<dbReference type="Proteomes" id="UP000287563">
    <property type="component" value="Unassembled WGS sequence"/>
</dbReference>
<evidence type="ECO:0000313" key="2">
    <source>
        <dbReference type="Proteomes" id="UP000287563"/>
    </source>
</evidence>
<name>A0A3S3UN90_9GAMM</name>
<dbReference type="EMBL" id="RJLM01000002">
    <property type="protein sequence ID" value="RWX56421.1"/>
    <property type="molecule type" value="Genomic_DNA"/>
</dbReference>
<sequence length="157" mass="17360">MGLSMATLVSQLEAFVETYDIAAQHLEGMEVLLIQNTLVQVDVGEGVASVAFMLLPDERQQPDKLYQQLCAVLKKMAWVAQHTQVELMVEPDHAKLTLLQRLTSNGVQTSDLGEAFDLGGRLEQLLWVVDVMRELTVSEQQMMPPVTSVAASSMVFV</sequence>
<dbReference type="AlphaFoldDB" id="A0A3S3UN90"/>
<gene>
    <name evidence="1" type="ORF">EDI28_09140</name>
</gene>
<proteinExistence type="predicted"/>
<evidence type="ECO:0000313" key="1">
    <source>
        <dbReference type="EMBL" id="RWX56421.1"/>
    </source>
</evidence>
<keyword evidence="2" id="KW-1185">Reference proteome</keyword>
<protein>
    <submittedName>
        <fullName evidence="1">Uncharacterized protein</fullName>
    </submittedName>
</protein>
<comment type="caution">
    <text evidence="1">The sequence shown here is derived from an EMBL/GenBank/DDBJ whole genome shotgun (WGS) entry which is preliminary data.</text>
</comment>
<accession>A0A3S3UN90</accession>
<reference evidence="1 2" key="1">
    <citation type="submission" date="2018-11" db="EMBL/GenBank/DDBJ databases">
        <title>Photobacterium sp. BEI247 sp. nov., a marine bacterium isolated from Yongle Blue Hole in the South China Sea.</title>
        <authorList>
            <person name="Wang X."/>
        </authorList>
    </citation>
    <scope>NUCLEOTIDE SEQUENCE [LARGE SCALE GENOMIC DNA]</scope>
    <source>
        <strain evidence="2">BEI247</strain>
    </source>
</reference>
<organism evidence="1 2">
    <name type="scientific">Photobacterium chitinilyticum</name>
    <dbReference type="NCBI Taxonomy" id="2485123"/>
    <lineage>
        <taxon>Bacteria</taxon>
        <taxon>Pseudomonadati</taxon>
        <taxon>Pseudomonadota</taxon>
        <taxon>Gammaproteobacteria</taxon>
        <taxon>Vibrionales</taxon>
        <taxon>Vibrionaceae</taxon>
        <taxon>Photobacterium</taxon>
    </lineage>
</organism>